<proteinExistence type="predicted"/>
<protein>
    <submittedName>
        <fullName evidence="8">Arginine/ornithine antiporter ArcD</fullName>
    </submittedName>
</protein>
<evidence type="ECO:0000256" key="3">
    <source>
        <dbReference type="ARBA" id="ARBA00022692"/>
    </source>
</evidence>
<evidence type="ECO:0000259" key="7">
    <source>
        <dbReference type="Pfam" id="PF12823"/>
    </source>
</evidence>
<evidence type="ECO:0000256" key="4">
    <source>
        <dbReference type="ARBA" id="ARBA00022989"/>
    </source>
</evidence>
<keyword evidence="2" id="KW-1003">Cell membrane</keyword>
<feature type="transmembrane region" description="Helical" evidence="6">
    <location>
        <begin position="77"/>
        <end position="96"/>
    </location>
</feature>
<dbReference type="Proteomes" id="UP000196230">
    <property type="component" value="Unassembled WGS sequence"/>
</dbReference>
<name>A0A1R4JAC0_9MICC</name>
<evidence type="ECO:0000256" key="5">
    <source>
        <dbReference type="ARBA" id="ARBA00023136"/>
    </source>
</evidence>
<dbReference type="AlphaFoldDB" id="A0A1R4JAC0"/>
<keyword evidence="5 6" id="KW-0472">Membrane</keyword>
<dbReference type="GO" id="GO:0005886">
    <property type="term" value="C:plasma membrane"/>
    <property type="evidence" value="ECO:0007669"/>
    <property type="project" value="UniProtKB-SubCell"/>
</dbReference>
<keyword evidence="3 6" id="KW-0812">Transmembrane</keyword>
<reference evidence="8 9" key="1">
    <citation type="submission" date="2017-02" db="EMBL/GenBank/DDBJ databases">
        <authorList>
            <person name="Peterson S.W."/>
        </authorList>
    </citation>
    <scope>NUCLEOTIDE SEQUENCE [LARGE SCALE GENOMIC DNA]</scope>
    <source>
        <strain evidence="8 9">2B3F</strain>
    </source>
</reference>
<accession>A0A1R4JAC0</accession>
<keyword evidence="4 6" id="KW-1133">Transmembrane helix</keyword>
<evidence type="ECO:0000313" key="8">
    <source>
        <dbReference type="EMBL" id="SJN28884.1"/>
    </source>
</evidence>
<sequence length="118" mass="13142">MLLLLVAEMIAKYGFGNEIFAGGVTADGVENTVGFHPEDSVTGGVNLSSAILIAHGWMYVVYLFAGFRVWNFMRWNPLRLFLMAGGGVVPFLSFIVEKKIDRDVEAELHRFPDAALRY</sequence>
<dbReference type="Pfam" id="PF12823">
    <property type="entry name" value="DUF3817"/>
    <property type="match status" value="1"/>
</dbReference>
<comment type="subcellular location">
    <subcellularLocation>
        <location evidence="1">Cell membrane</location>
        <topology evidence="1">Multi-pass membrane protein</topology>
    </subcellularLocation>
</comment>
<evidence type="ECO:0000256" key="6">
    <source>
        <dbReference type="SAM" id="Phobius"/>
    </source>
</evidence>
<dbReference type="InterPro" id="IPR023845">
    <property type="entry name" value="DUF3817_TM"/>
</dbReference>
<organism evidence="8 9">
    <name type="scientific">Micrococcus lylae</name>
    <dbReference type="NCBI Taxonomy" id="1273"/>
    <lineage>
        <taxon>Bacteria</taxon>
        <taxon>Bacillati</taxon>
        <taxon>Actinomycetota</taxon>
        <taxon>Actinomycetes</taxon>
        <taxon>Micrococcales</taxon>
        <taxon>Micrococcaceae</taxon>
        <taxon>Micrococcus</taxon>
    </lineage>
</organism>
<evidence type="ECO:0000313" key="9">
    <source>
        <dbReference type="Proteomes" id="UP000196230"/>
    </source>
</evidence>
<dbReference type="EMBL" id="FUKP01000049">
    <property type="protein sequence ID" value="SJN28884.1"/>
    <property type="molecule type" value="Genomic_DNA"/>
</dbReference>
<feature type="domain" description="DUF3817" evidence="7">
    <location>
        <begin position="1"/>
        <end position="102"/>
    </location>
</feature>
<evidence type="ECO:0000256" key="2">
    <source>
        <dbReference type="ARBA" id="ARBA00022475"/>
    </source>
</evidence>
<evidence type="ECO:0000256" key="1">
    <source>
        <dbReference type="ARBA" id="ARBA00004651"/>
    </source>
</evidence>
<gene>
    <name evidence="8" type="ORF">FM125_07370</name>
</gene>
<dbReference type="NCBIfam" id="TIGR03954">
    <property type="entry name" value="integ_memb_HG"/>
    <property type="match status" value="1"/>
</dbReference>
<feature type="transmembrane region" description="Helical" evidence="6">
    <location>
        <begin position="45"/>
        <end position="65"/>
    </location>
</feature>